<dbReference type="Pfam" id="PF00561">
    <property type="entry name" value="Abhydrolase_1"/>
    <property type="match status" value="1"/>
</dbReference>
<keyword evidence="4" id="KW-1185">Reference proteome</keyword>
<dbReference type="PANTHER" id="PTHR43433:SF5">
    <property type="entry name" value="AB HYDROLASE-1 DOMAIN-CONTAINING PROTEIN"/>
    <property type="match status" value="1"/>
</dbReference>
<evidence type="ECO:0000313" key="4">
    <source>
        <dbReference type="Proteomes" id="UP000483004"/>
    </source>
</evidence>
<evidence type="ECO:0000313" key="3">
    <source>
        <dbReference type="EMBL" id="KAB2390370.1"/>
    </source>
</evidence>
<feature type="region of interest" description="Disordered" evidence="1">
    <location>
        <begin position="30"/>
        <end position="108"/>
    </location>
</feature>
<accession>A0A6L3W6F7</accession>
<name>A0A6L3W6F7_9ACTN</name>
<comment type="caution">
    <text evidence="3">The sequence shown here is derived from an EMBL/GenBank/DDBJ whole genome shotgun (WGS) entry which is preliminary data.</text>
</comment>
<dbReference type="Gene3D" id="3.40.50.1820">
    <property type="entry name" value="alpha/beta hydrolase"/>
    <property type="match status" value="1"/>
</dbReference>
<dbReference type="OrthoDB" id="9801162at2"/>
<dbReference type="EMBL" id="WBMR01000001">
    <property type="protein sequence ID" value="KAB2390370.1"/>
    <property type="molecule type" value="Genomic_DNA"/>
</dbReference>
<keyword evidence="3" id="KW-0378">Hydrolase</keyword>
<protein>
    <submittedName>
        <fullName evidence="3">Alpha/beta hydrolase</fullName>
    </submittedName>
</protein>
<dbReference type="PRINTS" id="PR00111">
    <property type="entry name" value="ABHYDROLASE"/>
</dbReference>
<feature type="compositionally biased region" description="Basic residues" evidence="1">
    <location>
        <begin position="66"/>
        <end position="77"/>
    </location>
</feature>
<organism evidence="3 4">
    <name type="scientific">Actinomadura montaniterrae</name>
    <dbReference type="NCBI Taxonomy" id="1803903"/>
    <lineage>
        <taxon>Bacteria</taxon>
        <taxon>Bacillati</taxon>
        <taxon>Actinomycetota</taxon>
        <taxon>Actinomycetes</taxon>
        <taxon>Streptosporangiales</taxon>
        <taxon>Thermomonosporaceae</taxon>
        <taxon>Actinomadura</taxon>
    </lineage>
</organism>
<dbReference type="GO" id="GO:0016787">
    <property type="term" value="F:hydrolase activity"/>
    <property type="evidence" value="ECO:0007669"/>
    <property type="project" value="UniProtKB-KW"/>
</dbReference>
<feature type="compositionally biased region" description="Low complexity" evidence="1">
    <location>
        <begin position="30"/>
        <end position="51"/>
    </location>
</feature>
<feature type="domain" description="AB hydrolase-1" evidence="2">
    <location>
        <begin position="146"/>
        <end position="252"/>
    </location>
</feature>
<evidence type="ECO:0000259" key="2">
    <source>
        <dbReference type="Pfam" id="PF00561"/>
    </source>
</evidence>
<dbReference type="InterPro" id="IPR000073">
    <property type="entry name" value="AB_hydrolase_1"/>
</dbReference>
<dbReference type="InterPro" id="IPR050471">
    <property type="entry name" value="AB_hydrolase"/>
</dbReference>
<dbReference type="PANTHER" id="PTHR43433">
    <property type="entry name" value="HYDROLASE, ALPHA/BETA FOLD FAMILY PROTEIN"/>
    <property type="match status" value="1"/>
</dbReference>
<sequence>MGAGRGDGRRAHGGGAGARLLRGVRLAGPARARCRPAAARRPVRLRAGAGADARDGGGPRPAQAGRVRRGRRARHPGRAAGDLPRLRPLPAAGGGHRLEHGGPGLSGQGDTVSDVLDAGVHWHTEPDRIEVDGADIAYRRDGSGEPVLFFHGHWLTRCWSPLHAAIAERADLIAPEAPGFGDTPCPPWVTGRDDVVLLYRGLLDALGLDSVHVAGYGLGGWLAADFAVFNPHRVRSLSLLAPYGLRVPGRPIADVFIMNPADYDDMYFNGDPVEGAVPGPGTPAQGGAEGFAARYGDMGAAARLIWDFRYDLKLEHRLPRLGLPALVVAGEDDRIVPAEHPARWGELLGTGVQNVPGGHAFPIQRPDETAALITTFVSGVSHG</sequence>
<evidence type="ECO:0000256" key="1">
    <source>
        <dbReference type="SAM" id="MobiDB-lite"/>
    </source>
</evidence>
<dbReference type="AlphaFoldDB" id="A0A6L3W6F7"/>
<dbReference type="Proteomes" id="UP000483004">
    <property type="component" value="Unassembled WGS sequence"/>
</dbReference>
<proteinExistence type="predicted"/>
<gene>
    <name evidence="3" type="ORF">F9B16_00615</name>
</gene>
<reference evidence="3 4" key="1">
    <citation type="submission" date="2019-09" db="EMBL/GenBank/DDBJ databases">
        <title>Actinomadura physcomitrii sp. nov., a novel actinomycete isolated from moss [Physcomitrium sphaericum (Ludw) Fuernr].</title>
        <authorList>
            <person name="Liu C."/>
            <person name="Zhuang X."/>
        </authorList>
    </citation>
    <scope>NUCLEOTIDE SEQUENCE [LARGE SCALE GENOMIC DNA]</scope>
    <source>
        <strain evidence="3 4">CYP1-1B</strain>
    </source>
</reference>
<dbReference type="InterPro" id="IPR029058">
    <property type="entry name" value="AB_hydrolase_fold"/>
</dbReference>
<dbReference type="SUPFAM" id="SSF53474">
    <property type="entry name" value="alpha/beta-Hydrolases"/>
    <property type="match status" value="1"/>
</dbReference>